<dbReference type="AlphaFoldDB" id="A0A6J6CQG6"/>
<reference evidence="1" key="1">
    <citation type="submission" date="2020-05" db="EMBL/GenBank/DDBJ databases">
        <authorList>
            <person name="Chiriac C."/>
            <person name="Salcher M."/>
            <person name="Ghai R."/>
            <person name="Kavagutti S V."/>
        </authorList>
    </citation>
    <scope>NUCLEOTIDE SEQUENCE</scope>
</reference>
<sequence length="74" mass="8155">MPDVEDVRELRLRALRLPAQPGCPPFPYGLQSAIYDNVGSGSEVSPVRVPDLGAFVAEQEPLLRCRRIEHVAEA</sequence>
<accession>A0A6J6CQG6</accession>
<evidence type="ECO:0000313" key="1">
    <source>
        <dbReference type="EMBL" id="CAB4553414.1"/>
    </source>
</evidence>
<dbReference type="EMBL" id="CAEZSR010000034">
    <property type="protein sequence ID" value="CAB4553414.1"/>
    <property type="molecule type" value="Genomic_DNA"/>
</dbReference>
<proteinExistence type="predicted"/>
<protein>
    <submittedName>
        <fullName evidence="1">Unannotated protein</fullName>
    </submittedName>
</protein>
<gene>
    <name evidence="1" type="ORF">UFOPK1493_01240</name>
</gene>
<name>A0A6J6CQG6_9ZZZZ</name>
<organism evidence="1">
    <name type="scientific">freshwater metagenome</name>
    <dbReference type="NCBI Taxonomy" id="449393"/>
    <lineage>
        <taxon>unclassified sequences</taxon>
        <taxon>metagenomes</taxon>
        <taxon>ecological metagenomes</taxon>
    </lineage>
</organism>